<dbReference type="EMBL" id="WELI01000005">
    <property type="protein sequence ID" value="KAB7729972.1"/>
    <property type="molecule type" value="Genomic_DNA"/>
</dbReference>
<name>A0A7J5TXW1_9BACT</name>
<dbReference type="Proteomes" id="UP000488299">
    <property type="component" value="Unassembled WGS sequence"/>
</dbReference>
<evidence type="ECO:0000256" key="1">
    <source>
        <dbReference type="PROSITE-ProRule" id="PRU00339"/>
    </source>
</evidence>
<sequence>MKKLVVASALSLTVLAAVKPASAQTNAMLQLQSGTLDKAKAAIDKDVSEGSKAASKAKTWLVRGQVYEAIALDQTGVYSKLDTNAAMTAYESYKKGLEVEPNGGKSGKELNEALAGQKLYSAFMNQGASRYQSKNYAGALKLMTMAGAIMPKDTMAALYAGIAAQQAQMSGEAKEQLERYAANGGKDPSVFYSLASLYRNDKEIDKALGAIDKGLTALPNNKDLAAERVNILLASNRMDEAVAGMKQLVEKEPNNVQNVVNLAILYDNAAAKMGDDIRKLSDEAKKGGTLTKKLAAEKDALEAFNSEILRLGGVIKKNPKAAEAKRQLAEVQNRQKEAKARVAELEAQVKEEQSKGVDVAATEKKVADLKAKQTEQRDLAKQYYTKALAIDPNNYDANFNMGVFFYNEGAELNKALGSMDMAEYNKRGKEIEGQVCGRFKQALPYFMKAKAVKANEEDLNNSIQQAENLLKQYEERKVVCVETK</sequence>
<feature type="signal peptide" evidence="3">
    <location>
        <begin position="1"/>
        <end position="23"/>
    </location>
</feature>
<dbReference type="SMART" id="SM00028">
    <property type="entry name" value="TPR"/>
    <property type="match status" value="3"/>
</dbReference>
<dbReference type="InterPro" id="IPR011990">
    <property type="entry name" value="TPR-like_helical_dom_sf"/>
</dbReference>
<dbReference type="RefSeq" id="WP_152124589.1">
    <property type="nucleotide sequence ID" value="NZ_WELI01000005.1"/>
</dbReference>
<gene>
    <name evidence="4" type="ORF">F5984_12350</name>
</gene>
<dbReference type="AlphaFoldDB" id="A0A7J5TXW1"/>
<comment type="caution">
    <text evidence="4">The sequence shown here is derived from an EMBL/GenBank/DDBJ whole genome shotgun (WGS) entry which is preliminary data.</text>
</comment>
<evidence type="ECO:0000256" key="2">
    <source>
        <dbReference type="SAM" id="Coils"/>
    </source>
</evidence>
<feature type="coiled-coil region" evidence="2">
    <location>
        <begin position="449"/>
        <end position="483"/>
    </location>
</feature>
<feature type="repeat" description="TPR" evidence="1">
    <location>
        <begin position="188"/>
        <end position="221"/>
    </location>
</feature>
<keyword evidence="5" id="KW-1185">Reference proteome</keyword>
<proteinExistence type="predicted"/>
<feature type="chain" id="PRO_5029761577" evidence="3">
    <location>
        <begin position="24"/>
        <end position="484"/>
    </location>
</feature>
<keyword evidence="1" id="KW-0802">TPR repeat</keyword>
<dbReference type="InterPro" id="IPR019734">
    <property type="entry name" value="TPR_rpt"/>
</dbReference>
<feature type="coiled-coil region" evidence="2">
    <location>
        <begin position="321"/>
        <end position="355"/>
    </location>
</feature>
<evidence type="ECO:0000313" key="5">
    <source>
        <dbReference type="Proteomes" id="UP000488299"/>
    </source>
</evidence>
<reference evidence="4 5" key="1">
    <citation type="submission" date="2019-10" db="EMBL/GenBank/DDBJ databases">
        <title>Rudanella paleaurantiibacter sp. nov., isolated from sludge.</title>
        <authorList>
            <person name="Xu S.Q."/>
        </authorList>
    </citation>
    <scope>NUCLEOTIDE SEQUENCE [LARGE SCALE GENOMIC DNA]</scope>
    <source>
        <strain evidence="4 5">HX-22-17</strain>
    </source>
</reference>
<evidence type="ECO:0000313" key="4">
    <source>
        <dbReference type="EMBL" id="KAB7729972.1"/>
    </source>
</evidence>
<dbReference type="PROSITE" id="PS50005">
    <property type="entry name" value="TPR"/>
    <property type="match status" value="1"/>
</dbReference>
<accession>A0A7J5TXW1</accession>
<organism evidence="4 5">
    <name type="scientific">Rudanella paleaurantiibacter</name>
    <dbReference type="NCBI Taxonomy" id="2614655"/>
    <lineage>
        <taxon>Bacteria</taxon>
        <taxon>Pseudomonadati</taxon>
        <taxon>Bacteroidota</taxon>
        <taxon>Cytophagia</taxon>
        <taxon>Cytophagales</taxon>
        <taxon>Cytophagaceae</taxon>
        <taxon>Rudanella</taxon>
    </lineage>
</organism>
<dbReference type="PANTHER" id="PTHR12558">
    <property type="entry name" value="CELL DIVISION CYCLE 16,23,27"/>
    <property type="match status" value="1"/>
</dbReference>
<keyword evidence="3" id="KW-0732">Signal</keyword>
<evidence type="ECO:0000256" key="3">
    <source>
        <dbReference type="SAM" id="SignalP"/>
    </source>
</evidence>
<keyword evidence="2" id="KW-0175">Coiled coil</keyword>
<dbReference type="PANTHER" id="PTHR12558:SF13">
    <property type="entry name" value="CELL DIVISION CYCLE PROTEIN 27 HOMOLOG"/>
    <property type="match status" value="1"/>
</dbReference>
<protein>
    <submittedName>
        <fullName evidence="4">Tetratricopeptide repeat protein</fullName>
    </submittedName>
</protein>
<dbReference type="Gene3D" id="1.25.40.10">
    <property type="entry name" value="Tetratricopeptide repeat domain"/>
    <property type="match status" value="2"/>
</dbReference>
<dbReference type="SUPFAM" id="SSF48452">
    <property type="entry name" value="TPR-like"/>
    <property type="match status" value="2"/>
</dbReference>